<dbReference type="AlphaFoldDB" id="A0A7W7Y720"/>
<feature type="domain" description="DM2" evidence="2">
    <location>
        <begin position="16"/>
        <end position="93"/>
    </location>
</feature>
<dbReference type="Proteomes" id="UP000590740">
    <property type="component" value="Unassembled WGS sequence"/>
</dbReference>
<evidence type="ECO:0000313" key="3">
    <source>
        <dbReference type="EMBL" id="MBB5030818.1"/>
    </source>
</evidence>
<dbReference type="EMBL" id="JACHIG010000001">
    <property type="protein sequence ID" value="MBB5030818.1"/>
    <property type="molecule type" value="Genomic_DNA"/>
</dbReference>
<proteinExistence type="predicted"/>
<dbReference type="CDD" id="cd10567">
    <property type="entry name" value="SWIB-MDM2_like"/>
    <property type="match status" value="1"/>
</dbReference>
<keyword evidence="4" id="KW-1185">Reference proteome</keyword>
<evidence type="ECO:0000259" key="2">
    <source>
        <dbReference type="PROSITE" id="PS51925"/>
    </source>
</evidence>
<dbReference type="Gene3D" id="1.10.245.10">
    <property type="entry name" value="SWIB/MDM2 domain"/>
    <property type="match status" value="1"/>
</dbReference>
<sequence>MSEPTSSKPARKPNPALSKPVQPDEILAKVVGSEPLSRGELTKKLWDYIKQHGLQDQAKKTNINADEALKAVFGGKSQVTMFEMTKLVNQHVK</sequence>
<dbReference type="Pfam" id="PF02201">
    <property type="entry name" value="SWIB"/>
    <property type="match status" value="1"/>
</dbReference>
<dbReference type="SMART" id="SM00151">
    <property type="entry name" value="SWIB"/>
    <property type="match status" value="1"/>
</dbReference>
<evidence type="ECO:0000256" key="1">
    <source>
        <dbReference type="SAM" id="MobiDB-lite"/>
    </source>
</evidence>
<protein>
    <submittedName>
        <fullName evidence="3">Chromatin remodeling complex protein RSC6</fullName>
    </submittedName>
</protein>
<reference evidence="3 4" key="1">
    <citation type="submission" date="2020-08" db="EMBL/GenBank/DDBJ databases">
        <title>Genomic Encyclopedia of Type Strains, Phase IV (KMG-IV): sequencing the most valuable type-strain genomes for metagenomic binning, comparative biology and taxonomic classification.</title>
        <authorList>
            <person name="Goeker M."/>
        </authorList>
    </citation>
    <scope>NUCLEOTIDE SEQUENCE [LARGE SCALE GENOMIC DNA]</scope>
    <source>
        <strain evidence="3 4">DSM 12252</strain>
    </source>
</reference>
<evidence type="ECO:0000313" key="4">
    <source>
        <dbReference type="Proteomes" id="UP000590740"/>
    </source>
</evidence>
<accession>A0A7W7Y720</accession>
<dbReference type="SUPFAM" id="SSF47592">
    <property type="entry name" value="SWIB/MDM2 domain"/>
    <property type="match status" value="1"/>
</dbReference>
<gene>
    <name evidence="3" type="ORF">HNQ65_000372</name>
</gene>
<dbReference type="InterPro" id="IPR036885">
    <property type="entry name" value="SWIB_MDM2_dom_sf"/>
</dbReference>
<organism evidence="3 4">
    <name type="scientific">Prosthecobacter vanneervenii</name>
    <dbReference type="NCBI Taxonomy" id="48466"/>
    <lineage>
        <taxon>Bacteria</taxon>
        <taxon>Pseudomonadati</taxon>
        <taxon>Verrucomicrobiota</taxon>
        <taxon>Verrucomicrobiia</taxon>
        <taxon>Verrucomicrobiales</taxon>
        <taxon>Verrucomicrobiaceae</taxon>
        <taxon>Prosthecobacter</taxon>
    </lineage>
</organism>
<dbReference type="PROSITE" id="PS51925">
    <property type="entry name" value="SWIB_MDM2"/>
    <property type="match status" value="1"/>
</dbReference>
<dbReference type="PANTHER" id="PTHR13844">
    <property type="entry name" value="SWI/SNF-RELATED MATRIX-ASSOCIATED ACTIN-DEPENDENT REGULATOR OF CHROMATIN SUBFAMILY D"/>
    <property type="match status" value="1"/>
</dbReference>
<name>A0A7W7Y720_9BACT</name>
<dbReference type="InterPro" id="IPR003121">
    <property type="entry name" value="SWIB_MDM2_domain"/>
</dbReference>
<dbReference type="RefSeq" id="WP_184337772.1">
    <property type="nucleotide sequence ID" value="NZ_JACHIG010000001.1"/>
</dbReference>
<comment type="caution">
    <text evidence="3">The sequence shown here is derived from an EMBL/GenBank/DDBJ whole genome shotgun (WGS) entry which is preliminary data.</text>
</comment>
<dbReference type="InterPro" id="IPR019835">
    <property type="entry name" value="SWIB_domain"/>
</dbReference>
<feature type="region of interest" description="Disordered" evidence="1">
    <location>
        <begin position="1"/>
        <end position="25"/>
    </location>
</feature>